<dbReference type="EMBL" id="BART01008711">
    <property type="protein sequence ID" value="GAG57022.1"/>
    <property type="molecule type" value="Genomic_DNA"/>
</dbReference>
<feature type="transmembrane region" description="Helical" evidence="1">
    <location>
        <begin position="36"/>
        <end position="53"/>
    </location>
</feature>
<protein>
    <submittedName>
        <fullName evidence="2">Uncharacterized protein</fullName>
    </submittedName>
</protein>
<proteinExistence type="predicted"/>
<reference evidence="2" key="1">
    <citation type="journal article" date="2014" name="Front. Microbiol.">
        <title>High frequency of phylogenetically diverse reductive dehalogenase-homologous genes in deep subseafloor sedimentary metagenomes.</title>
        <authorList>
            <person name="Kawai M."/>
            <person name="Futagami T."/>
            <person name="Toyoda A."/>
            <person name="Takaki Y."/>
            <person name="Nishi S."/>
            <person name="Hori S."/>
            <person name="Arai W."/>
            <person name="Tsubouchi T."/>
            <person name="Morono Y."/>
            <person name="Uchiyama I."/>
            <person name="Ito T."/>
            <person name="Fujiyama A."/>
            <person name="Inagaki F."/>
            <person name="Takami H."/>
        </authorList>
    </citation>
    <scope>NUCLEOTIDE SEQUENCE</scope>
    <source>
        <strain evidence="2">Expedition CK06-06</strain>
    </source>
</reference>
<evidence type="ECO:0000313" key="2">
    <source>
        <dbReference type="EMBL" id="GAG57022.1"/>
    </source>
</evidence>
<organism evidence="2">
    <name type="scientific">marine sediment metagenome</name>
    <dbReference type="NCBI Taxonomy" id="412755"/>
    <lineage>
        <taxon>unclassified sequences</taxon>
        <taxon>metagenomes</taxon>
        <taxon>ecological metagenomes</taxon>
    </lineage>
</organism>
<keyword evidence="1" id="KW-0812">Transmembrane</keyword>
<name>X0ZFS1_9ZZZZ</name>
<keyword evidence="1" id="KW-0472">Membrane</keyword>
<sequence>AYIYELAQIDFIDGCAGMASHKIPGQRYHRRKIVELRHLFAVFLTANLFQFFSP</sequence>
<feature type="non-terminal residue" evidence="2">
    <location>
        <position position="1"/>
    </location>
</feature>
<dbReference type="AlphaFoldDB" id="X0ZFS1"/>
<comment type="caution">
    <text evidence="2">The sequence shown here is derived from an EMBL/GenBank/DDBJ whole genome shotgun (WGS) entry which is preliminary data.</text>
</comment>
<gene>
    <name evidence="2" type="ORF">S01H4_19519</name>
</gene>
<accession>X0ZFS1</accession>
<evidence type="ECO:0000256" key="1">
    <source>
        <dbReference type="SAM" id="Phobius"/>
    </source>
</evidence>
<keyword evidence="1" id="KW-1133">Transmembrane helix</keyword>